<evidence type="ECO:0000313" key="2">
    <source>
        <dbReference type="EMBL" id="KAA3679972.1"/>
    </source>
</evidence>
<proteinExistence type="predicted"/>
<keyword evidence="1" id="KW-1133">Transmembrane helix</keyword>
<dbReference type="AlphaFoldDB" id="A0A5J4NXD9"/>
<accession>A0A5J4NXD9</accession>
<keyword evidence="1" id="KW-0472">Membrane</keyword>
<protein>
    <submittedName>
        <fullName evidence="2">Uncharacterized protein</fullName>
    </submittedName>
</protein>
<organism evidence="2 3">
    <name type="scientific">Paragonimus westermani</name>
    <dbReference type="NCBI Taxonomy" id="34504"/>
    <lineage>
        <taxon>Eukaryota</taxon>
        <taxon>Metazoa</taxon>
        <taxon>Spiralia</taxon>
        <taxon>Lophotrochozoa</taxon>
        <taxon>Platyhelminthes</taxon>
        <taxon>Trematoda</taxon>
        <taxon>Digenea</taxon>
        <taxon>Plagiorchiida</taxon>
        <taxon>Troglotremata</taxon>
        <taxon>Troglotrematidae</taxon>
        <taxon>Paragonimus</taxon>
    </lineage>
</organism>
<name>A0A5J4NXD9_9TREM</name>
<dbReference type="EMBL" id="QNGE01000573">
    <property type="protein sequence ID" value="KAA3679972.1"/>
    <property type="molecule type" value="Genomic_DNA"/>
</dbReference>
<comment type="caution">
    <text evidence="2">The sequence shown here is derived from an EMBL/GenBank/DDBJ whole genome shotgun (WGS) entry which is preliminary data.</text>
</comment>
<dbReference type="Proteomes" id="UP000324629">
    <property type="component" value="Unassembled WGS sequence"/>
</dbReference>
<reference evidence="2 3" key="1">
    <citation type="journal article" date="2019" name="Gigascience">
        <title>Whole-genome sequence of the oriental lung fluke Paragonimus westermani.</title>
        <authorList>
            <person name="Oey H."/>
            <person name="Zakrzewski M."/>
            <person name="Narain K."/>
            <person name="Devi K.R."/>
            <person name="Agatsuma T."/>
            <person name="Nawaratna S."/>
            <person name="Gobert G.N."/>
            <person name="Jones M.K."/>
            <person name="Ragan M.A."/>
            <person name="McManus D.P."/>
            <person name="Krause L."/>
        </authorList>
    </citation>
    <scope>NUCLEOTIDE SEQUENCE [LARGE SCALE GENOMIC DNA]</scope>
    <source>
        <strain evidence="2 3">IND2009</strain>
    </source>
</reference>
<feature type="transmembrane region" description="Helical" evidence="1">
    <location>
        <begin position="12"/>
        <end position="31"/>
    </location>
</feature>
<sequence>MEAFDHPISTVSWLVTGQFAVAFCLVMGPGIGSTRTVRTIVGATSNNPIQLIHNVTAQQHLLRHLAKCQIKGNAGN</sequence>
<keyword evidence="1" id="KW-0812">Transmembrane</keyword>
<keyword evidence="3" id="KW-1185">Reference proteome</keyword>
<gene>
    <name evidence="2" type="ORF">DEA37_0014396</name>
</gene>
<evidence type="ECO:0000256" key="1">
    <source>
        <dbReference type="SAM" id="Phobius"/>
    </source>
</evidence>
<evidence type="ECO:0000313" key="3">
    <source>
        <dbReference type="Proteomes" id="UP000324629"/>
    </source>
</evidence>